<evidence type="ECO:0000313" key="2">
    <source>
        <dbReference type="Proteomes" id="UP000271193"/>
    </source>
</evidence>
<dbReference type="EMBL" id="CP033932">
    <property type="protein sequence ID" value="AZB27406.1"/>
    <property type="molecule type" value="Genomic_DNA"/>
</dbReference>
<proteinExistence type="predicted"/>
<dbReference type="AlphaFoldDB" id="A0A3G6TL84"/>
<evidence type="ECO:0000313" key="1">
    <source>
        <dbReference type="EMBL" id="AZB27406.1"/>
    </source>
</evidence>
<reference evidence="2" key="1">
    <citation type="submission" date="2018-11" db="EMBL/GenBank/DDBJ databases">
        <title>Proposal to divide the Flavobacteriaceae and reorganize its genera based on Amino Acid Identity values calculated from whole genome sequences.</title>
        <authorList>
            <person name="Nicholson A.C."/>
            <person name="Gulvik C.A."/>
            <person name="Whitney A.M."/>
            <person name="Humrighouse B.W."/>
            <person name="Bell M."/>
            <person name="Holmes B."/>
            <person name="Steigerwalt A.G."/>
            <person name="Villarma A."/>
            <person name="Sheth M."/>
            <person name="Batra D."/>
            <person name="Pryor J."/>
            <person name="Bernardet J.-F."/>
            <person name="Hugo C."/>
            <person name="Kampfer P."/>
            <person name="Newman J."/>
            <person name="McQuiston J.R."/>
        </authorList>
    </citation>
    <scope>NUCLEOTIDE SEQUENCE [LARGE SCALE GENOMIC DNA]</scope>
    <source>
        <strain evidence="2">G0229</strain>
    </source>
</reference>
<dbReference type="InterPro" id="IPR011335">
    <property type="entry name" value="Restrct_endonuc-II-like"/>
</dbReference>
<accession>A0A3G6TL84</accession>
<protein>
    <submittedName>
        <fullName evidence="1">Uncharacterized protein</fullName>
    </submittedName>
</protein>
<dbReference type="KEGG" id="cben:EG339_23845"/>
<keyword evidence="2" id="KW-1185">Reference proteome</keyword>
<dbReference type="Proteomes" id="UP000271193">
    <property type="component" value="Chromosome"/>
</dbReference>
<name>A0A3G6TL84_9FLAO</name>
<gene>
    <name evidence="1" type="ORF">EG339_23845</name>
</gene>
<organism evidence="1 2">
    <name type="scientific">Chryseobacterium bernardetii</name>
    <dbReference type="NCBI Taxonomy" id="1241978"/>
    <lineage>
        <taxon>Bacteria</taxon>
        <taxon>Pseudomonadati</taxon>
        <taxon>Bacteroidota</taxon>
        <taxon>Flavobacteriia</taxon>
        <taxon>Flavobacteriales</taxon>
        <taxon>Weeksellaceae</taxon>
        <taxon>Chryseobacterium group</taxon>
        <taxon>Chryseobacterium</taxon>
    </lineage>
</organism>
<sequence>MFFVDIDYPYEKLIKLIHHNQKQWGGRYNPIIPVKEGAIVQNYLDMIKHYDPDYIFYSNSVDPDVVRKLGYFNPTGYFNLEKEPRELDTLGVDALYLVSQFEHGYSILLSEGIDKTESPLLDFFHTNFGLHSNASIGEEKITKRLNQIRITKDNFDELNQIIYLHKPIIQSFLSRRHLNTKILRSFGHTSYESSEIVITKDKSSTIDLLYYWNRQLFQCYNVFYFTIEELQLVTQDQYFGDVLSNLTSSNTIEVISFTLKKEEVEDLMQKHLRPLVPHKTIRYKEVQNFPFTVSDSKGLHEYQYEERQSIQTLVSEENLLFIPPLSFADKIGFYPQKWAIDIEIYQINKPNRNLLRFPLTTNTQYIVKAMDGRISKNRNISYYVQNSAADSGSVKIDIPEFSVLLQQLILSPVFQGTTFNTKYVAIGPHDSSNRLLSFIRTFKDDFHVIDDFFKDKFWVDVFVELCTSEKPAGDAISFLDIFRKCTKVYEDHVGLLGTREQTFANSENLSLGLKQLLKTLCELSIFLQGFKLKCTKCSSIFWYHLRDTSNTVNCKGCLKDFNIPIEAEFSYKLNDLIKNNIFQSKTQRDGNLTVIRTLVNFAIRKSNRSFSYSPQLNLYADVHSRKPANEIDVVALVDGKFIIGEAKHSSKEFSANSNKSLDSLIEIAKDIRPDKIVLSCYKNEYGKLEKARKYLQHSFSKEDYIPDIEELLLHEPDYFDLRGSKYFYY</sequence>
<dbReference type="SUPFAM" id="SSF52980">
    <property type="entry name" value="Restriction endonuclease-like"/>
    <property type="match status" value="1"/>
</dbReference>